<dbReference type="GO" id="GO:0004815">
    <property type="term" value="F:aspartate-tRNA ligase activity"/>
    <property type="evidence" value="ECO:0007669"/>
    <property type="project" value="UniProtKB-EC"/>
</dbReference>
<dbReference type="SUPFAM" id="SSF55681">
    <property type="entry name" value="Class II aaRS and biotin synthetases"/>
    <property type="match status" value="1"/>
</dbReference>
<keyword evidence="8" id="KW-0648">Protein biosynthesis</keyword>
<dbReference type="InterPro" id="IPR006195">
    <property type="entry name" value="aa-tRNA-synth_II"/>
</dbReference>
<dbReference type="PROSITE" id="PS50862">
    <property type="entry name" value="AA_TRNA_LIGASE_II"/>
    <property type="match status" value="1"/>
</dbReference>
<dbReference type="FunCoup" id="A0A2R5GWN3">
    <property type="interactions" value="526"/>
</dbReference>
<evidence type="ECO:0000256" key="10">
    <source>
        <dbReference type="ARBA" id="ARBA00033155"/>
    </source>
</evidence>
<dbReference type="InterPro" id="IPR004364">
    <property type="entry name" value="Aa-tRNA-synt_II"/>
</dbReference>
<feature type="compositionally biased region" description="Basic and acidic residues" evidence="13">
    <location>
        <begin position="53"/>
        <end position="66"/>
    </location>
</feature>
<keyword evidence="6" id="KW-0547">Nucleotide-binding</keyword>
<comment type="subcellular location">
    <subcellularLocation>
        <location evidence="1">Cytoplasm</location>
    </subcellularLocation>
</comment>
<evidence type="ECO:0000256" key="11">
    <source>
        <dbReference type="ARBA" id="ARBA00047904"/>
    </source>
</evidence>
<keyword evidence="17" id="KW-1185">Reference proteome</keyword>
<feature type="coiled-coil region" evidence="12">
    <location>
        <begin position="244"/>
        <end position="271"/>
    </location>
</feature>
<evidence type="ECO:0000313" key="16">
    <source>
        <dbReference type="EMBL" id="GBG33073.1"/>
    </source>
</evidence>
<comment type="catalytic activity">
    <reaction evidence="11">
        <text>tRNA(Asp) + L-aspartate + ATP = L-aspartyl-tRNA(Asp) + AMP + diphosphate</text>
        <dbReference type="Rhea" id="RHEA:19649"/>
        <dbReference type="Rhea" id="RHEA-COMP:9660"/>
        <dbReference type="Rhea" id="RHEA-COMP:9678"/>
        <dbReference type="ChEBI" id="CHEBI:29991"/>
        <dbReference type="ChEBI" id="CHEBI:30616"/>
        <dbReference type="ChEBI" id="CHEBI:33019"/>
        <dbReference type="ChEBI" id="CHEBI:78442"/>
        <dbReference type="ChEBI" id="CHEBI:78516"/>
        <dbReference type="ChEBI" id="CHEBI:456215"/>
        <dbReference type="EC" id="6.1.1.12"/>
    </reaction>
</comment>
<dbReference type="SUPFAM" id="SSF47060">
    <property type="entry name" value="S15/NS1 RNA-binding domain"/>
    <property type="match status" value="1"/>
</dbReference>
<dbReference type="InterPro" id="IPR002312">
    <property type="entry name" value="Asp/Asn-tRNA-synth_IIb"/>
</dbReference>
<dbReference type="NCBIfam" id="NF003483">
    <property type="entry name" value="PRK05159.1"/>
    <property type="match status" value="1"/>
</dbReference>
<dbReference type="CDD" id="cd00776">
    <property type="entry name" value="AsxRS_core"/>
    <property type="match status" value="1"/>
</dbReference>
<protein>
    <recommendedName>
        <fullName evidence="3">aspartate--tRNA ligase</fullName>
        <ecNumber evidence="3">6.1.1.12</ecNumber>
    </recommendedName>
    <alternativeName>
        <fullName evidence="10">Aspartyl-tRNA synthetase</fullName>
    </alternativeName>
</protein>
<evidence type="ECO:0000256" key="5">
    <source>
        <dbReference type="ARBA" id="ARBA00022598"/>
    </source>
</evidence>
<dbReference type="GO" id="GO:0017101">
    <property type="term" value="C:aminoacyl-tRNA synthetase multienzyme complex"/>
    <property type="evidence" value="ECO:0007669"/>
    <property type="project" value="TreeGrafter"/>
</dbReference>
<dbReference type="FunFam" id="3.30.930.10:FF:000038">
    <property type="entry name" value="Aspartate--tRNA ligase"/>
    <property type="match status" value="1"/>
</dbReference>
<evidence type="ECO:0000256" key="8">
    <source>
        <dbReference type="ARBA" id="ARBA00022917"/>
    </source>
</evidence>
<keyword evidence="7" id="KW-0067">ATP-binding</keyword>
<dbReference type="Gene3D" id="3.30.930.10">
    <property type="entry name" value="Bira Bifunctional Protein, Domain 2"/>
    <property type="match status" value="1"/>
</dbReference>
<dbReference type="GO" id="GO:0006422">
    <property type="term" value="P:aspartyl-tRNA aminoacylation"/>
    <property type="evidence" value="ECO:0007669"/>
    <property type="project" value="InterPro"/>
</dbReference>
<evidence type="ECO:0000256" key="1">
    <source>
        <dbReference type="ARBA" id="ARBA00004496"/>
    </source>
</evidence>
<dbReference type="InterPro" id="IPR004523">
    <property type="entry name" value="Asp-tRNA_synthase_2"/>
</dbReference>
<dbReference type="PRINTS" id="PR01042">
    <property type="entry name" value="TRNASYNTHASP"/>
</dbReference>
<dbReference type="Gene3D" id="1.10.287.10">
    <property type="entry name" value="S15/NS1, RNA-binding"/>
    <property type="match status" value="1"/>
</dbReference>
<dbReference type="EMBL" id="BEYU01000142">
    <property type="protein sequence ID" value="GBG33073.1"/>
    <property type="molecule type" value="Genomic_DNA"/>
</dbReference>
<feature type="domain" description="WHEP-TRS" evidence="15">
    <location>
        <begin position="10"/>
        <end position="70"/>
    </location>
</feature>
<evidence type="ECO:0000259" key="15">
    <source>
        <dbReference type="PROSITE" id="PS51185"/>
    </source>
</evidence>
<dbReference type="InterPro" id="IPR045864">
    <property type="entry name" value="aa-tRNA-synth_II/BPL/LPL"/>
</dbReference>
<feature type="compositionally biased region" description="Basic and acidic residues" evidence="13">
    <location>
        <begin position="80"/>
        <end position="95"/>
    </location>
</feature>
<dbReference type="GO" id="GO:0005829">
    <property type="term" value="C:cytosol"/>
    <property type="evidence" value="ECO:0007669"/>
    <property type="project" value="TreeGrafter"/>
</dbReference>
<dbReference type="Pfam" id="PF01336">
    <property type="entry name" value="tRNA_anti-codon"/>
    <property type="match status" value="1"/>
</dbReference>
<dbReference type="Pfam" id="PF00152">
    <property type="entry name" value="tRNA-synt_2"/>
    <property type="match status" value="1"/>
</dbReference>
<sequence length="622" mass="69794">MAEEKQPPAEVAALLAEVSAQGARVRDLKAQAKEGQASEEDVKEAVGKLLELKGRVPSEWSQDKKKDSGKKKKKDSGNAQDERAKKKEQRRLEREAAVLAKKEKDNAETSAGVLTETYGDIPLVQSRAEDRKGQTWTAVNRLTEENVGTEVLCRGYVHHVRVQSKMAFVVLRQHVATVQCVVTDTKMAKWCATLTSESIVDIRGELVKAPQPTKCTQSAVELQVKSLFVVNRAALVLPFQVVDADRTVEELKAAEAKAAEAKAEGREERDAKLVSVGQELKLDHRHLSLRTPLQQAIMRVSSAVCQYFREFLHQEGFVEVQTPKLLGGTSEGGSEVFKTQYFGQDCCLAQSPQLHKQILAACSGFERVFEIGPVFRAENSNTARHLCEFHGLDVEMCFKEHYHEVLDLFSDMFFHIFDSLNEKNSVELETIRNYFPNDPVVYRPAKELEGKINTVGTKSNTLLLTYKEGIALLREDGIGADEAPDLEDMSTPIEKRLGALVKQKYGVDWYFLDKFPMQVRPFYTMVDPENSDYSNSYDFMLRNQEIMSGAQRVHDPDMLSEAIARKEIPVESLKFYIDAFKHGAQPHGGGGIGLERLVMLFTGCPNIRNSCFFVRDPSRLTP</sequence>
<keyword evidence="4" id="KW-0963">Cytoplasm</keyword>
<feature type="region of interest" description="Disordered" evidence="13">
    <location>
        <begin position="53"/>
        <end position="95"/>
    </location>
</feature>
<dbReference type="GO" id="GO:0005524">
    <property type="term" value="F:ATP binding"/>
    <property type="evidence" value="ECO:0007669"/>
    <property type="project" value="UniProtKB-KW"/>
</dbReference>
<dbReference type="Gene3D" id="2.40.50.140">
    <property type="entry name" value="Nucleic acid-binding proteins"/>
    <property type="match status" value="1"/>
</dbReference>
<evidence type="ECO:0000256" key="4">
    <source>
        <dbReference type="ARBA" id="ARBA00022490"/>
    </source>
</evidence>
<evidence type="ECO:0000256" key="7">
    <source>
        <dbReference type="ARBA" id="ARBA00022840"/>
    </source>
</evidence>
<evidence type="ECO:0000313" key="17">
    <source>
        <dbReference type="Proteomes" id="UP000241890"/>
    </source>
</evidence>
<dbReference type="PANTHER" id="PTHR43450:SF1">
    <property type="entry name" value="ASPARTATE--TRNA LIGASE, CYTOPLASMIC"/>
    <property type="match status" value="1"/>
</dbReference>
<name>A0A2R5GWN3_9STRA</name>
<reference evidence="16 17" key="1">
    <citation type="submission" date="2017-12" db="EMBL/GenBank/DDBJ databases">
        <title>Sequencing, de novo assembly and annotation of complete genome of a new Thraustochytrid species, strain FCC1311.</title>
        <authorList>
            <person name="Sedici K."/>
            <person name="Godart F."/>
            <person name="Aiese Cigliano R."/>
            <person name="Sanseverino W."/>
            <person name="Barakat M."/>
            <person name="Ortet P."/>
            <person name="Marechal E."/>
            <person name="Cagnac O."/>
            <person name="Amato A."/>
        </authorList>
    </citation>
    <scope>NUCLEOTIDE SEQUENCE [LARGE SCALE GENOMIC DNA]</scope>
</reference>
<dbReference type="InParanoid" id="A0A2R5GWN3"/>
<dbReference type="OrthoDB" id="372395at2759"/>
<dbReference type="PANTHER" id="PTHR43450">
    <property type="entry name" value="ASPARTYL-TRNA SYNTHETASE"/>
    <property type="match status" value="1"/>
</dbReference>
<dbReference type="NCBIfam" id="TIGR00458">
    <property type="entry name" value="aspS_nondisc"/>
    <property type="match status" value="1"/>
</dbReference>
<dbReference type="InterPro" id="IPR000738">
    <property type="entry name" value="WHEP-TRS_dom"/>
</dbReference>
<organism evidence="16 17">
    <name type="scientific">Hondaea fermentalgiana</name>
    <dbReference type="NCBI Taxonomy" id="2315210"/>
    <lineage>
        <taxon>Eukaryota</taxon>
        <taxon>Sar</taxon>
        <taxon>Stramenopiles</taxon>
        <taxon>Bigyra</taxon>
        <taxon>Labyrinthulomycetes</taxon>
        <taxon>Thraustochytrida</taxon>
        <taxon>Thraustochytriidae</taxon>
        <taxon>Hondaea</taxon>
    </lineage>
</organism>
<evidence type="ECO:0000256" key="3">
    <source>
        <dbReference type="ARBA" id="ARBA00012841"/>
    </source>
</evidence>
<dbReference type="InterPro" id="IPR004365">
    <property type="entry name" value="NA-bd_OB_tRNA"/>
</dbReference>
<dbReference type="AlphaFoldDB" id="A0A2R5GWN3"/>
<dbReference type="SUPFAM" id="SSF50249">
    <property type="entry name" value="Nucleic acid-binding proteins"/>
    <property type="match status" value="1"/>
</dbReference>
<evidence type="ECO:0000259" key="14">
    <source>
        <dbReference type="PROSITE" id="PS50862"/>
    </source>
</evidence>
<dbReference type="Proteomes" id="UP000241890">
    <property type="component" value="Unassembled WGS sequence"/>
</dbReference>
<dbReference type="GO" id="GO:0003723">
    <property type="term" value="F:RNA binding"/>
    <property type="evidence" value="ECO:0007669"/>
    <property type="project" value="TreeGrafter"/>
</dbReference>
<keyword evidence="9" id="KW-0030">Aminoacyl-tRNA synthetase</keyword>
<dbReference type="HAMAP" id="MF_02075">
    <property type="entry name" value="Asp_tRNA_synth_type2"/>
    <property type="match status" value="1"/>
</dbReference>
<evidence type="ECO:0000256" key="6">
    <source>
        <dbReference type="ARBA" id="ARBA00022741"/>
    </source>
</evidence>
<evidence type="ECO:0000256" key="12">
    <source>
        <dbReference type="SAM" id="Coils"/>
    </source>
</evidence>
<evidence type="ECO:0000256" key="13">
    <source>
        <dbReference type="SAM" id="MobiDB-lite"/>
    </source>
</evidence>
<comment type="caution">
    <text evidence="16">The sequence shown here is derived from an EMBL/GenBank/DDBJ whole genome shotgun (WGS) entry which is preliminary data.</text>
</comment>
<accession>A0A2R5GWN3</accession>
<proteinExistence type="inferred from homology"/>
<evidence type="ECO:0000256" key="2">
    <source>
        <dbReference type="ARBA" id="ARBA00005312"/>
    </source>
</evidence>
<dbReference type="PROSITE" id="PS51185">
    <property type="entry name" value="WHEP_TRS_2"/>
    <property type="match status" value="1"/>
</dbReference>
<dbReference type="InterPro" id="IPR009068">
    <property type="entry name" value="uS15_NS1_RNA-bd_sf"/>
</dbReference>
<evidence type="ECO:0000256" key="9">
    <source>
        <dbReference type="ARBA" id="ARBA00023146"/>
    </source>
</evidence>
<dbReference type="EC" id="6.1.1.12" evidence="3"/>
<dbReference type="CDD" id="cd04320">
    <property type="entry name" value="AspRS_cyto_N"/>
    <property type="match status" value="1"/>
</dbReference>
<dbReference type="InterPro" id="IPR012340">
    <property type="entry name" value="NA-bd_OB-fold"/>
</dbReference>
<feature type="domain" description="Aminoacyl-transfer RNA synthetases class-II family profile" evidence="14">
    <location>
        <begin position="298"/>
        <end position="622"/>
    </location>
</feature>
<keyword evidence="5 16" id="KW-0436">Ligase</keyword>
<gene>
    <name evidence="16" type="ORF">FCC1311_092972</name>
</gene>
<keyword evidence="12" id="KW-0175">Coiled coil</keyword>
<comment type="similarity">
    <text evidence="2">Belongs to the class-II aminoacyl-tRNA synthetase family. Type 2 subfamily.</text>
</comment>